<comment type="caution">
    <text evidence="2">The sequence shown here is derived from an EMBL/GenBank/DDBJ whole genome shotgun (WGS) entry which is preliminary data.</text>
</comment>
<gene>
    <name evidence="2" type="ORF">PXEA_LOCUS31483</name>
</gene>
<evidence type="ECO:0000313" key="3">
    <source>
        <dbReference type="Proteomes" id="UP000784294"/>
    </source>
</evidence>
<proteinExistence type="predicted"/>
<reference evidence="2" key="1">
    <citation type="submission" date="2018-11" db="EMBL/GenBank/DDBJ databases">
        <authorList>
            <consortium name="Pathogen Informatics"/>
        </authorList>
    </citation>
    <scope>NUCLEOTIDE SEQUENCE</scope>
</reference>
<dbReference type="AlphaFoldDB" id="A0A448XJA6"/>
<accession>A0A448XJA6</accession>
<dbReference type="EMBL" id="CAAALY010256717">
    <property type="protein sequence ID" value="VEL38043.1"/>
    <property type="molecule type" value="Genomic_DNA"/>
</dbReference>
<evidence type="ECO:0000256" key="1">
    <source>
        <dbReference type="SAM" id="MobiDB-lite"/>
    </source>
</evidence>
<protein>
    <submittedName>
        <fullName evidence="2">Uncharacterized protein</fullName>
    </submittedName>
</protein>
<dbReference type="Proteomes" id="UP000784294">
    <property type="component" value="Unassembled WGS sequence"/>
</dbReference>
<feature type="region of interest" description="Disordered" evidence="1">
    <location>
        <begin position="52"/>
        <end position="84"/>
    </location>
</feature>
<organism evidence="2 3">
    <name type="scientific">Protopolystoma xenopodis</name>
    <dbReference type="NCBI Taxonomy" id="117903"/>
    <lineage>
        <taxon>Eukaryota</taxon>
        <taxon>Metazoa</taxon>
        <taxon>Spiralia</taxon>
        <taxon>Lophotrochozoa</taxon>
        <taxon>Platyhelminthes</taxon>
        <taxon>Monogenea</taxon>
        <taxon>Polyopisthocotylea</taxon>
        <taxon>Polystomatidea</taxon>
        <taxon>Polystomatidae</taxon>
        <taxon>Protopolystoma</taxon>
    </lineage>
</organism>
<evidence type="ECO:0000313" key="2">
    <source>
        <dbReference type="EMBL" id="VEL38043.1"/>
    </source>
</evidence>
<name>A0A448XJA6_9PLAT</name>
<keyword evidence="3" id="KW-1185">Reference proteome</keyword>
<sequence length="147" mass="16148">MHPINTPLFPCVCSRTLLLRHADRHTEIRPLAIWDLANPVWYSSQDSSTSATETSFLSLEASPSGEAAYKPTQPDPEGGTHFGHRVDRDEAESHFPMPPVPSCPVLSCPVLLCSATPPPASRPLPTLGVPINQWFAHTEPIRIRHAL</sequence>